<organism evidence="2 3">
    <name type="scientific">Alteromonas genovensis</name>
    <dbReference type="NCBI Taxonomy" id="471225"/>
    <lineage>
        <taxon>Bacteria</taxon>
        <taxon>Pseudomonadati</taxon>
        <taxon>Pseudomonadota</taxon>
        <taxon>Gammaproteobacteria</taxon>
        <taxon>Alteromonadales</taxon>
        <taxon>Alteromonadaceae</taxon>
        <taxon>Alteromonas/Salinimonas group</taxon>
        <taxon>Alteromonas</taxon>
    </lineage>
</organism>
<comment type="caution">
    <text evidence="2">The sequence shown here is derived from an EMBL/GenBank/DDBJ whole genome shotgun (WGS) entry which is preliminary data.</text>
</comment>
<gene>
    <name evidence="2" type="ORF">GTQ48_07955</name>
</gene>
<evidence type="ECO:0008006" key="4">
    <source>
        <dbReference type="Google" id="ProtNLM"/>
    </source>
</evidence>
<protein>
    <recommendedName>
        <fullName evidence="4">DUF3944 domain-containing protein</fullName>
    </recommendedName>
</protein>
<name>A0A6N9TE71_9ALTE</name>
<dbReference type="EMBL" id="JAAAWO010000004">
    <property type="protein sequence ID" value="NDW15451.1"/>
    <property type="molecule type" value="Genomic_DNA"/>
</dbReference>
<evidence type="ECO:0000256" key="1">
    <source>
        <dbReference type="SAM" id="Phobius"/>
    </source>
</evidence>
<dbReference type="AlphaFoldDB" id="A0A6N9TE71"/>
<feature type="transmembrane region" description="Helical" evidence="1">
    <location>
        <begin position="146"/>
        <end position="167"/>
    </location>
</feature>
<reference evidence="2 3" key="1">
    <citation type="submission" date="2020-01" db="EMBL/GenBank/DDBJ databases">
        <title>Genomes of bacteria type strains.</title>
        <authorList>
            <person name="Chen J."/>
            <person name="Zhu S."/>
            <person name="Yang J."/>
        </authorList>
    </citation>
    <scope>NUCLEOTIDE SEQUENCE [LARGE SCALE GENOMIC DNA]</scope>
    <source>
        <strain evidence="2 3">LMG 24078</strain>
    </source>
</reference>
<keyword evidence="1" id="KW-1133">Transmembrane helix</keyword>
<dbReference type="Proteomes" id="UP000471381">
    <property type="component" value="Unassembled WGS sequence"/>
</dbReference>
<evidence type="ECO:0000313" key="2">
    <source>
        <dbReference type="EMBL" id="NDW15451.1"/>
    </source>
</evidence>
<keyword evidence="1" id="KW-0812">Transmembrane</keyword>
<accession>A0A6N9TE71</accession>
<proteinExistence type="predicted"/>
<keyword evidence="3" id="KW-1185">Reference proteome</keyword>
<evidence type="ECO:0000313" key="3">
    <source>
        <dbReference type="Proteomes" id="UP000471381"/>
    </source>
</evidence>
<feature type="transmembrane region" description="Helical" evidence="1">
    <location>
        <begin position="252"/>
        <end position="270"/>
    </location>
</feature>
<feature type="transmembrane region" description="Helical" evidence="1">
    <location>
        <begin position="187"/>
        <end position="209"/>
    </location>
</feature>
<sequence length="271" mass="29676">MKKHKYISNIELINLLNKATGSELKSLTNIIKGEGAPNMSPEDICRELFEKGGYLRAVNQVKEKLKVSYALTGKRTIEEIDAFEKLTLEEHEAASIGRRYIKECEEKVIVKLLELTYKNMSDEDRALFDKSVQKVASQYGKSSKGLIGTAGLMAVANMGGFATYTLMSSVLSALSFGTLGFGAYTTASSLLSTVIGPVGWVGLGAYALYKLGQPNYKKLIPAVATIGSIRQRVIFESQNDNGSLDKEEKKHTLPFIIIGLVILVFVVMASF</sequence>
<keyword evidence="1" id="KW-0472">Membrane</keyword>
<dbReference type="RefSeq" id="WP_163106104.1">
    <property type="nucleotide sequence ID" value="NZ_JAAAWO010000004.1"/>
</dbReference>